<feature type="transmembrane region" description="Helical" evidence="1">
    <location>
        <begin position="6"/>
        <end position="24"/>
    </location>
</feature>
<keyword evidence="1" id="KW-1133">Transmembrane helix</keyword>
<dbReference type="Proteomes" id="UP000254794">
    <property type="component" value="Unassembled WGS sequence"/>
</dbReference>
<feature type="transmembrane region" description="Helical" evidence="1">
    <location>
        <begin position="59"/>
        <end position="77"/>
    </location>
</feature>
<keyword evidence="1" id="KW-0472">Membrane</keyword>
<evidence type="ECO:0008006" key="4">
    <source>
        <dbReference type="Google" id="ProtNLM"/>
    </source>
</evidence>
<evidence type="ECO:0000256" key="1">
    <source>
        <dbReference type="SAM" id="Phobius"/>
    </source>
</evidence>
<keyword evidence="1" id="KW-0812">Transmembrane</keyword>
<dbReference type="EMBL" id="UGOD01000001">
    <property type="protein sequence ID" value="STX51296.1"/>
    <property type="molecule type" value="Genomic_DNA"/>
</dbReference>
<feature type="transmembrane region" description="Helical" evidence="1">
    <location>
        <begin position="33"/>
        <end position="53"/>
    </location>
</feature>
<dbReference type="RefSeq" id="WP_207385755.1">
    <property type="nucleotide sequence ID" value="NZ_CAAAHP010000001.1"/>
</dbReference>
<evidence type="ECO:0000313" key="2">
    <source>
        <dbReference type="EMBL" id="STX51296.1"/>
    </source>
</evidence>
<name>A0A378JJ13_9GAMM</name>
<organism evidence="2 3">
    <name type="scientific">Legionella busanensis</name>
    <dbReference type="NCBI Taxonomy" id="190655"/>
    <lineage>
        <taxon>Bacteria</taxon>
        <taxon>Pseudomonadati</taxon>
        <taxon>Pseudomonadota</taxon>
        <taxon>Gammaproteobacteria</taxon>
        <taxon>Legionellales</taxon>
        <taxon>Legionellaceae</taxon>
        <taxon>Legionella</taxon>
    </lineage>
</organism>
<dbReference type="AlphaFoldDB" id="A0A378JJ13"/>
<reference evidence="2 3" key="1">
    <citation type="submission" date="2018-06" db="EMBL/GenBank/DDBJ databases">
        <authorList>
            <consortium name="Pathogen Informatics"/>
            <person name="Doyle S."/>
        </authorList>
    </citation>
    <scope>NUCLEOTIDE SEQUENCE [LARGE SCALE GENOMIC DNA]</scope>
    <source>
        <strain evidence="2 3">NCTC13316</strain>
    </source>
</reference>
<evidence type="ECO:0000313" key="3">
    <source>
        <dbReference type="Proteomes" id="UP000254794"/>
    </source>
</evidence>
<accession>A0A378JJ13</accession>
<sequence length="113" mass="12405">MLILATIFFILAAVLGIYLITYMFQDKTTPKGVVMIHGSLAAIGIVLLILYLFSSRSSPVISLILFILAAIGGFYIVWRDIMLKPVPKFLVVGHGLIAIIAFICLILFQFTAS</sequence>
<feature type="transmembrane region" description="Helical" evidence="1">
    <location>
        <begin position="89"/>
        <end position="110"/>
    </location>
</feature>
<protein>
    <recommendedName>
        <fullName evidence="4">Transmembrane protein</fullName>
    </recommendedName>
</protein>
<keyword evidence="3" id="KW-1185">Reference proteome</keyword>
<gene>
    <name evidence="2" type="ORF">NCTC13316_01391</name>
</gene>
<proteinExistence type="predicted"/>